<name>A0AAV4NZ17_CAEEX</name>
<sequence>MVNLPKSQEKSENCNEVAKLFTTIRDDTWCRIVTSRINPRFQGRIPRLSPVQVATLGEISPMGVFFGEGGRDILRVLQWANQVSREGLRGWGRDVHSHAVG</sequence>
<reference evidence="1 2" key="1">
    <citation type="submission" date="2021-06" db="EMBL/GenBank/DDBJ databases">
        <title>Caerostris extrusa draft genome.</title>
        <authorList>
            <person name="Kono N."/>
            <person name="Arakawa K."/>
        </authorList>
    </citation>
    <scope>NUCLEOTIDE SEQUENCE [LARGE SCALE GENOMIC DNA]</scope>
</reference>
<comment type="caution">
    <text evidence="1">The sequence shown here is derived from an EMBL/GenBank/DDBJ whole genome shotgun (WGS) entry which is preliminary data.</text>
</comment>
<accession>A0AAV4NZ17</accession>
<gene>
    <name evidence="1" type="ORF">CEXT_467441</name>
</gene>
<evidence type="ECO:0000313" key="2">
    <source>
        <dbReference type="Proteomes" id="UP001054945"/>
    </source>
</evidence>
<dbReference type="EMBL" id="BPLR01003916">
    <property type="protein sequence ID" value="GIX90187.1"/>
    <property type="molecule type" value="Genomic_DNA"/>
</dbReference>
<keyword evidence="2" id="KW-1185">Reference proteome</keyword>
<evidence type="ECO:0000313" key="1">
    <source>
        <dbReference type="EMBL" id="GIX90187.1"/>
    </source>
</evidence>
<dbReference type="Proteomes" id="UP001054945">
    <property type="component" value="Unassembled WGS sequence"/>
</dbReference>
<protein>
    <submittedName>
        <fullName evidence="1">Uncharacterized protein</fullName>
    </submittedName>
</protein>
<dbReference type="AlphaFoldDB" id="A0AAV4NZ17"/>
<proteinExistence type="predicted"/>
<organism evidence="1 2">
    <name type="scientific">Caerostris extrusa</name>
    <name type="common">Bark spider</name>
    <name type="synonym">Caerostris bankana</name>
    <dbReference type="NCBI Taxonomy" id="172846"/>
    <lineage>
        <taxon>Eukaryota</taxon>
        <taxon>Metazoa</taxon>
        <taxon>Ecdysozoa</taxon>
        <taxon>Arthropoda</taxon>
        <taxon>Chelicerata</taxon>
        <taxon>Arachnida</taxon>
        <taxon>Araneae</taxon>
        <taxon>Araneomorphae</taxon>
        <taxon>Entelegynae</taxon>
        <taxon>Araneoidea</taxon>
        <taxon>Araneidae</taxon>
        <taxon>Caerostris</taxon>
    </lineage>
</organism>